<evidence type="ECO:0000313" key="2">
    <source>
        <dbReference type="EMBL" id="GAA5801645.1"/>
    </source>
</evidence>
<gene>
    <name evidence="2" type="ORF">HPULCUR_007093</name>
</gene>
<feature type="compositionally biased region" description="Polar residues" evidence="1">
    <location>
        <begin position="244"/>
        <end position="264"/>
    </location>
</feature>
<name>A0ABP9Y3S5_9FUNG</name>
<evidence type="ECO:0000313" key="3">
    <source>
        <dbReference type="Proteomes" id="UP001476247"/>
    </source>
</evidence>
<reference evidence="2 3" key="1">
    <citation type="submission" date="2024-04" db="EMBL/GenBank/DDBJ databases">
        <title>genome sequences of Mucor flavus KT1a and Helicostylum pulchrum KT1b strains isolation_sourced from the surface of a dry-aged beef.</title>
        <authorList>
            <person name="Toyotome T."/>
            <person name="Hosono M."/>
            <person name="Torimaru M."/>
            <person name="Fukuda K."/>
            <person name="Mikami N."/>
        </authorList>
    </citation>
    <scope>NUCLEOTIDE SEQUENCE [LARGE SCALE GENOMIC DNA]</scope>
    <source>
        <strain evidence="2 3">KT1b</strain>
    </source>
</reference>
<keyword evidence="3" id="KW-1185">Reference proteome</keyword>
<dbReference type="EMBL" id="BAABUJ010000019">
    <property type="protein sequence ID" value="GAA5801645.1"/>
    <property type="molecule type" value="Genomic_DNA"/>
</dbReference>
<feature type="region of interest" description="Disordered" evidence="1">
    <location>
        <begin position="239"/>
        <end position="264"/>
    </location>
</feature>
<protein>
    <submittedName>
        <fullName evidence="2">Uncharacterized protein</fullName>
    </submittedName>
</protein>
<comment type="caution">
    <text evidence="2">The sequence shown here is derived from an EMBL/GenBank/DDBJ whole genome shotgun (WGS) entry which is preliminary data.</text>
</comment>
<dbReference type="Proteomes" id="UP001476247">
    <property type="component" value="Unassembled WGS sequence"/>
</dbReference>
<sequence length="264" mass="29512">MQEKSNKGHVFAYSGSSIVSSKPGEYILKIHGNGMTNIMMQVETENDLMLWNARFNTRIDTSTDASYYRNELQGETCLNPLENKQDGDSEIKRISTNIKRLTRQSRLDSGITTHRLLDNEEDGDEDYQNGERRGSDMTATTVNSCYNQPAVLLTDYGTDEINHARQIQQQRQNPETAYSASMMLGSITDQEHRHTSHDPRVSFYSSFVGYLSNTGLSNALGTPDSESTVVVTPPLSDTAEENTNHSNYSNIHNFNHNSAGSSII</sequence>
<accession>A0ABP9Y3S5</accession>
<evidence type="ECO:0000256" key="1">
    <source>
        <dbReference type="SAM" id="MobiDB-lite"/>
    </source>
</evidence>
<proteinExistence type="predicted"/>
<organism evidence="2 3">
    <name type="scientific">Helicostylum pulchrum</name>
    <dbReference type="NCBI Taxonomy" id="562976"/>
    <lineage>
        <taxon>Eukaryota</taxon>
        <taxon>Fungi</taxon>
        <taxon>Fungi incertae sedis</taxon>
        <taxon>Mucoromycota</taxon>
        <taxon>Mucoromycotina</taxon>
        <taxon>Mucoromycetes</taxon>
        <taxon>Mucorales</taxon>
        <taxon>Mucorineae</taxon>
        <taxon>Mucoraceae</taxon>
        <taxon>Helicostylum</taxon>
    </lineage>
</organism>